<organism evidence="1 2">
    <name type="scientific">Goodfellowiella coeruleoviolacea</name>
    <dbReference type="NCBI Taxonomy" id="334858"/>
    <lineage>
        <taxon>Bacteria</taxon>
        <taxon>Bacillati</taxon>
        <taxon>Actinomycetota</taxon>
        <taxon>Actinomycetes</taxon>
        <taxon>Pseudonocardiales</taxon>
        <taxon>Pseudonocardiaceae</taxon>
        <taxon>Goodfellowiella</taxon>
    </lineage>
</organism>
<protein>
    <submittedName>
        <fullName evidence="1">Uncharacterized protein</fullName>
    </submittedName>
</protein>
<name>A0AAE3KF24_9PSEU</name>
<keyword evidence="2" id="KW-1185">Reference proteome</keyword>
<evidence type="ECO:0000313" key="2">
    <source>
        <dbReference type="Proteomes" id="UP001206128"/>
    </source>
</evidence>
<comment type="caution">
    <text evidence="1">The sequence shown here is derived from an EMBL/GenBank/DDBJ whole genome shotgun (WGS) entry which is preliminary data.</text>
</comment>
<proteinExistence type="predicted"/>
<accession>A0AAE3KF24</accession>
<sequence length="93" mass="10594">MRTRHFWLVSAEDENQIFAIGMEITHDDDQEAVIFRRDPLTRRTIFGVHESAAQALNRYGTMLPMKLVWQDCGNDHRCLSGLPADALARGDHG</sequence>
<dbReference type="RefSeq" id="WP_253771323.1">
    <property type="nucleotide sequence ID" value="NZ_JAMTCK010000006.1"/>
</dbReference>
<reference evidence="1" key="1">
    <citation type="submission" date="2022-06" db="EMBL/GenBank/DDBJ databases">
        <title>Genomic Encyclopedia of Archaeal and Bacterial Type Strains, Phase II (KMG-II): from individual species to whole genera.</title>
        <authorList>
            <person name="Goeker M."/>
        </authorList>
    </citation>
    <scope>NUCLEOTIDE SEQUENCE</scope>
    <source>
        <strain evidence="1">DSM 43935</strain>
    </source>
</reference>
<dbReference type="EMBL" id="JAMTCK010000006">
    <property type="protein sequence ID" value="MCP2165936.1"/>
    <property type="molecule type" value="Genomic_DNA"/>
</dbReference>
<evidence type="ECO:0000313" key="1">
    <source>
        <dbReference type="EMBL" id="MCP2165936.1"/>
    </source>
</evidence>
<gene>
    <name evidence="1" type="ORF">LX83_002795</name>
</gene>
<dbReference type="Proteomes" id="UP001206128">
    <property type="component" value="Unassembled WGS sequence"/>
</dbReference>
<dbReference type="AlphaFoldDB" id="A0AAE3KF24"/>